<protein>
    <submittedName>
        <fullName evidence="1">Uncharacterized protein</fullName>
    </submittedName>
</protein>
<organism evidence="1 2">
    <name type="scientific">Ensete ventricosum</name>
    <name type="common">Abyssinian banana</name>
    <name type="synonym">Musa ensete</name>
    <dbReference type="NCBI Taxonomy" id="4639"/>
    <lineage>
        <taxon>Eukaryota</taxon>
        <taxon>Viridiplantae</taxon>
        <taxon>Streptophyta</taxon>
        <taxon>Embryophyta</taxon>
        <taxon>Tracheophyta</taxon>
        <taxon>Spermatophyta</taxon>
        <taxon>Magnoliopsida</taxon>
        <taxon>Liliopsida</taxon>
        <taxon>Zingiberales</taxon>
        <taxon>Musaceae</taxon>
        <taxon>Ensete</taxon>
    </lineage>
</organism>
<accession>A0A426YNX3</accession>
<proteinExistence type="predicted"/>
<comment type="caution">
    <text evidence="1">The sequence shown here is derived from an EMBL/GenBank/DDBJ whole genome shotgun (WGS) entry which is preliminary data.</text>
</comment>
<dbReference type="AlphaFoldDB" id="A0A426YNX3"/>
<evidence type="ECO:0000313" key="2">
    <source>
        <dbReference type="Proteomes" id="UP000287651"/>
    </source>
</evidence>
<reference evidence="1 2" key="1">
    <citation type="journal article" date="2014" name="Agronomy (Basel)">
        <title>A Draft Genome Sequence for Ensete ventricosum, the Drought-Tolerant Tree Against Hunger.</title>
        <authorList>
            <person name="Harrison J."/>
            <person name="Moore K.A."/>
            <person name="Paszkiewicz K."/>
            <person name="Jones T."/>
            <person name="Grant M."/>
            <person name="Ambacheew D."/>
            <person name="Muzemil S."/>
            <person name="Studholme D.J."/>
        </authorList>
    </citation>
    <scope>NUCLEOTIDE SEQUENCE [LARGE SCALE GENOMIC DNA]</scope>
</reference>
<evidence type="ECO:0000313" key="1">
    <source>
        <dbReference type="EMBL" id="RRT53432.1"/>
    </source>
</evidence>
<sequence length="159" mass="18429">MLPRSFSLREETFRLLAREKNRRERGRRAGGDGAWAKTARGKEVCILFLLLFFFFFSSSSSSSLFLPQSTTDDRFLPQSTVDSRFLLLLTADDRFLPQSTADSRFWQYRSVAGNPRTGQLPNRYIPSGTRPYRLVKYISTPCSRNRKITRKFRQVCVAL</sequence>
<gene>
    <name evidence="1" type="ORF">B296_00049863</name>
</gene>
<name>A0A426YNX3_ENSVE</name>
<dbReference type="EMBL" id="AMZH03011143">
    <property type="protein sequence ID" value="RRT53432.1"/>
    <property type="molecule type" value="Genomic_DNA"/>
</dbReference>
<dbReference type="Proteomes" id="UP000287651">
    <property type="component" value="Unassembled WGS sequence"/>
</dbReference>